<feature type="region of interest" description="Disordered" evidence="1">
    <location>
        <begin position="1"/>
        <end position="167"/>
    </location>
</feature>
<organism evidence="2">
    <name type="scientific">Dichomitus squalens</name>
    <dbReference type="NCBI Taxonomy" id="114155"/>
    <lineage>
        <taxon>Eukaryota</taxon>
        <taxon>Fungi</taxon>
        <taxon>Dikarya</taxon>
        <taxon>Basidiomycota</taxon>
        <taxon>Agaricomycotina</taxon>
        <taxon>Agaricomycetes</taxon>
        <taxon>Polyporales</taxon>
        <taxon>Polyporaceae</taxon>
        <taxon>Dichomitus</taxon>
    </lineage>
</organism>
<dbReference type="EMBL" id="ML143415">
    <property type="protein sequence ID" value="TBU29124.1"/>
    <property type="molecule type" value="Genomic_DNA"/>
</dbReference>
<feature type="compositionally biased region" description="Low complexity" evidence="1">
    <location>
        <begin position="32"/>
        <end position="44"/>
    </location>
</feature>
<name>A0A4Q9MN60_9APHY</name>
<sequence length="167" mass="17508">MTAPQQSDGIETTPPPAVSSLRSRFEKLAADSSAPAPSTLKPSTPLTPAPAPLTPSPRPVHAPELESNNHYLHPASSSSDLRSLAKRPPPPPPLRPTSRAPSPALNRSPLLLPSSPARIESDLPPESTPVPSKAAALARRPPPPPPLSQDHSTQRPMGISSLVKQFG</sequence>
<dbReference type="OrthoDB" id="2757545at2759"/>
<reference evidence="2" key="1">
    <citation type="submission" date="2019-01" db="EMBL/GenBank/DDBJ databases">
        <title>Draft genome sequences of three monokaryotic isolates of the white-rot basidiomycete fungus Dichomitus squalens.</title>
        <authorList>
            <consortium name="DOE Joint Genome Institute"/>
            <person name="Lopez S.C."/>
            <person name="Andreopoulos B."/>
            <person name="Pangilinan J."/>
            <person name="Lipzen A."/>
            <person name="Riley R."/>
            <person name="Ahrendt S."/>
            <person name="Ng V."/>
            <person name="Barry K."/>
            <person name="Daum C."/>
            <person name="Grigoriev I.V."/>
            <person name="Hilden K.S."/>
            <person name="Makela M.R."/>
            <person name="de Vries R.P."/>
        </authorList>
    </citation>
    <scope>NUCLEOTIDE SEQUENCE [LARGE SCALE GENOMIC DNA]</scope>
    <source>
        <strain evidence="2">OM18370.1</strain>
    </source>
</reference>
<gene>
    <name evidence="2" type="ORF">BD311DRAFT_757015</name>
</gene>
<evidence type="ECO:0000256" key="1">
    <source>
        <dbReference type="SAM" id="MobiDB-lite"/>
    </source>
</evidence>
<dbReference type="AlphaFoldDB" id="A0A4Q9MN60"/>
<dbReference type="Proteomes" id="UP000292957">
    <property type="component" value="Unassembled WGS sequence"/>
</dbReference>
<proteinExistence type="predicted"/>
<accession>A0A4Q9MN60</accession>
<protein>
    <submittedName>
        <fullName evidence="2">Uncharacterized protein</fullName>
    </submittedName>
</protein>
<feature type="compositionally biased region" description="Pro residues" evidence="1">
    <location>
        <begin position="45"/>
        <end position="60"/>
    </location>
</feature>
<feature type="compositionally biased region" description="Low complexity" evidence="1">
    <location>
        <begin position="96"/>
        <end position="118"/>
    </location>
</feature>
<feature type="compositionally biased region" description="Polar residues" evidence="1">
    <location>
        <begin position="66"/>
        <end position="80"/>
    </location>
</feature>
<evidence type="ECO:0000313" key="2">
    <source>
        <dbReference type="EMBL" id="TBU29124.1"/>
    </source>
</evidence>
<feature type="compositionally biased region" description="Polar residues" evidence="1">
    <location>
        <begin position="1"/>
        <end position="10"/>
    </location>
</feature>